<sequence length="90" mass="9757">MPKAASIGHSGLDQAQRNATTDGNLLHEIAVGCAFQASFMRPFFISIATSPSTAVHNDHDVEKLFRACSILMVPLPLKNGAHQTFDHQAR</sequence>
<dbReference type="Proteomes" id="UP000094828">
    <property type="component" value="Unassembled WGS sequence"/>
</dbReference>
<keyword evidence="2" id="KW-1185">Reference proteome</keyword>
<reference evidence="1 2" key="1">
    <citation type="submission" date="2016-05" db="EMBL/GenBank/DDBJ databases">
        <title>Genomic and physiological characterization of Planctopirus sp. isolated from fresh water lake.</title>
        <authorList>
            <person name="Subhash Y."/>
            <person name="Ramana C."/>
        </authorList>
    </citation>
    <scope>NUCLEOTIDE SEQUENCE [LARGE SCALE GENOMIC DNA]</scope>
    <source>
        <strain evidence="1 2">JC280</strain>
    </source>
</reference>
<gene>
    <name evidence="1" type="ORF">A6X21_04570</name>
</gene>
<organism evidence="1 2">
    <name type="scientific">Planctopirus hydrillae</name>
    <dbReference type="NCBI Taxonomy" id="1841610"/>
    <lineage>
        <taxon>Bacteria</taxon>
        <taxon>Pseudomonadati</taxon>
        <taxon>Planctomycetota</taxon>
        <taxon>Planctomycetia</taxon>
        <taxon>Planctomycetales</taxon>
        <taxon>Planctomycetaceae</taxon>
        <taxon>Planctopirus</taxon>
    </lineage>
</organism>
<comment type="caution">
    <text evidence="1">The sequence shown here is derived from an EMBL/GenBank/DDBJ whole genome shotgun (WGS) entry which is preliminary data.</text>
</comment>
<evidence type="ECO:0000313" key="2">
    <source>
        <dbReference type="Proteomes" id="UP000094828"/>
    </source>
</evidence>
<dbReference type="AlphaFoldDB" id="A0A1C3ENW9"/>
<name>A0A1C3ENW9_9PLAN</name>
<evidence type="ECO:0000313" key="1">
    <source>
        <dbReference type="EMBL" id="ODA34922.1"/>
    </source>
</evidence>
<proteinExistence type="predicted"/>
<dbReference type="EMBL" id="LYDR01000039">
    <property type="protein sequence ID" value="ODA34922.1"/>
    <property type="molecule type" value="Genomic_DNA"/>
</dbReference>
<protein>
    <submittedName>
        <fullName evidence="1">Uncharacterized protein</fullName>
    </submittedName>
</protein>
<accession>A0A1C3ENW9</accession>